<feature type="domain" description="Tail specific protease" evidence="1">
    <location>
        <begin position="11"/>
        <end position="171"/>
    </location>
</feature>
<dbReference type="InterPro" id="IPR005151">
    <property type="entry name" value="Tail-specific_protease"/>
</dbReference>
<sequence length="220" mass="23194">LNISAPGAGDADVKDSLGYLKIITFNGPEVLGPVKSALRDFPEIGGLVVDLRDNRGGRLREARLASLEIAKALEALQPRQQQNPQAATLGLLVTSNTASASELMVTQLRGQGLQSSALVISCGEDPPSTRTYGKSEEQEAIDLSDGGALLLTTSRWGPEGFKGVPADVLCSPFGVPRWAGTALAPRGFRRLDIASARGKFSTEEEDGCVQCAAEAMLAMR</sequence>
<dbReference type="AlphaFoldDB" id="A0A813EZT4"/>
<evidence type="ECO:0000313" key="3">
    <source>
        <dbReference type="Proteomes" id="UP000654075"/>
    </source>
</evidence>
<dbReference type="InterPro" id="IPR029045">
    <property type="entry name" value="ClpP/crotonase-like_dom_sf"/>
</dbReference>
<dbReference type="SMART" id="SM00245">
    <property type="entry name" value="TSPc"/>
    <property type="match status" value="1"/>
</dbReference>
<gene>
    <name evidence="2" type="ORF">PGLA1383_LOCUS22725</name>
</gene>
<evidence type="ECO:0000313" key="2">
    <source>
        <dbReference type="EMBL" id="CAE8604572.1"/>
    </source>
</evidence>
<dbReference type="Gene3D" id="3.90.226.10">
    <property type="entry name" value="2-enoyl-CoA Hydratase, Chain A, domain 1"/>
    <property type="match status" value="1"/>
</dbReference>
<dbReference type="GO" id="GO:0006508">
    <property type="term" value="P:proteolysis"/>
    <property type="evidence" value="ECO:0007669"/>
    <property type="project" value="InterPro"/>
</dbReference>
<proteinExistence type="predicted"/>
<keyword evidence="3" id="KW-1185">Reference proteome</keyword>
<dbReference type="Proteomes" id="UP000654075">
    <property type="component" value="Unassembled WGS sequence"/>
</dbReference>
<accession>A0A813EZT4</accession>
<dbReference type="CDD" id="cd06567">
    <property type="entry name" value="Peptidase_S41"/>
    <property type="match status" value="1"/>
</dbReference>
<dbReference type="EMBL" id="CAJNNV010016619">
    <property type="protein sequence ID" value="CAE8604572.1"/>
    <property type="molecule type" value="Genomic_DNA"/>
</dbReference>
<feature type="non-terminal residue" evidence="2">
    <location>
        <position position="1"/>
    </location>
</feature>
<name>A0A813EZT4_POLGL</name>
<dbReference type="Pfam" id="PF03572">
    <property type="entry name" value="Peptidase_S41"/>
    <property type="match status" value="1"/>
</dbReference>
<organism evidence="2 3">
    <name type="scientific">Polarella glacialis</name>
    <name type="common">Dinoflagellate</name>
    <dbReference type="NCBI Taxonomy" id="89957"/>
    <lineage>
        <taxon>Eukaryota</taxon>
        <taxon>Sar</taxon>
        <taxon>Alveolata</taxon>
        <taxon>Dinophyceae</taxon>
        <taxon>Suessiales</taxon>
        <taxon>Suessiaceae</taxon>
        <taxon>Polarella</taxon>
    </lineage>
</organism>
<dbReference type="SUPFAM" id="SSF52096">
    <property type="entry name" value="ClpP/crotonase"/>
    <property type="match status" value="1"/>
</dbReference>
<reference evidence="2" key="1">
    <citation type="submission" date="2021-02" db="EMBL/GenBank/DDBJ databases">
        <authorList>
            <person name="Dougan E. K."/>
            <person name="Rhodes N."/>
            <person name="Thang M."/>
            <person name="Chan C."/>
        </authorList>
    </citation>
    <scope>NUCLEOTIDE SEQUENCE</scope>
</reference>
<evidence type="ECO:0000259" key="1">
    <source>
        <dbReference type="SMART" id="SM00245"/>
    </source>
</evidence>
<comment type="caution">
    <text evidence="2">The sequence shown here is derived from an EMBL/GenBank/DDBJ whole genome shotgun (WGS) entry which is preliminary data.</text>
</comment>
<dbReference type="GO" id="GO:0008236">
    <property type="term" value="F:serine-type peptidase activity"/>
    <property type="evidence" value="ECO:0007669"/>
    <property type="project" value="InterPro"/>
</dbReference>
<protein>
    <recommendedName>
        <fullName evidence="1">Tail specific protease domain-containing protein</fullName>
    </recommendedName>
</protein>